<keyword evidence="3" id="KW-1185">Reference proteome</keyword>
<gene>
    <name evidence="2" type="ORF">BJ987_000239</name>
</gene>
<organism evidence="2 3">
    <name type="scientific">Nocardia goodfellowii</name>
    <dbReference type="NCBI Taxonomy" id="882446"/>
    <lineage>
        <taxon>Bacteria</taxon>
        <taxon>Bacillati</taxon>
        <taxon>Actinomycetota</taxon>
        <taxon>Actinomycetes</taxon>
        <taxon>Mycobacteriales</taxon>
        <taxon>Nocardiaceae</taxon>
        <taxon>Nocardia</taxon>
    </lineage>
</organism>
<accession>A0ABS4Q6L2</accession>
<dbReference type="Pfam" id="PF20615">
    <property type="entry name" value="DUF6802"/>
    <property type="match status" value="1"/>
</dbReference>
<sequence>MVIPGEFSGLDLPTIDAHTSLDGLGAVELNAPTQDLNGDGYLDTITTTGDEAMQVWSDFDHDGIADHVKVVEKDGDYAAWEFHQHPDGTQEWVRTDEGTLGK</sequence>
<protein>
    <recommendedName>
        <fullName evidence="1">DUF6802 domain-containing protein</fullName>
    </recommendedName>
</protein>
<name>A0ABS4Q6L2_9NOCA</name>
<proteinExistence type="predicted"/>
<dbReference type="RefSeq" id="WP_209883871.1">
    <property type="nucleotide sequence ID" value="NZ_JAGGMR010000001.1"/>
</dbReference>
<evidence type="ECO:0000313" key="2">
    <source>
        <dbReference type="EMBL" id="MBP2187338.1"/>
    </source>
</evidence>
<dbReference type="Proteomes" id="UP001519325">
    <property type="component" value="Unassembled WGS sequence"/>
</dbReference>
<dbReference type="EMBL" id="JAGGMR010000001">
    <property type="protein sequence ID" value="MBP2187338.1"/>
    <property type="molecule type" value="Genomic_DNA"/>
</dbReference>
<evidence type="ECO:0000313" key="3">
    <source>
        <dbReference type="Proteomes" id="UP001519325"/>
    </source>
</evidence>
<dbReference type="InterPro" id="IPR046543">
    <property type="entry name" value="DUF6802"/>
</dbReference>
<reference evidence="2 3" key="1">
    <citation type="submission" date="2021-03" db="EMBL/GenBank/DDBJ databases">
        <title>Sequencing the genomes of 1000 actinobacteria strains.</title>
        <authorList>
            <person name="Klenk H.-P."/>
        </authorList>
    </citation>
    <scope>NUCLEOTIDE SEQUENCE [LARGE SCALE GENOMIC DNA]</scope>
    <source>
        <strain evidence="2 3">DSM 45516</strain>
    </source>
</reference>
<comment type="caution">
    <text evidence="2">The sequence shown here is derived from an EMBL/GenBank/DDBJ whole genome shotgun (WGS) entry which is preliminary data.</text>
</comment>
<evidence type="ECO:0000259" key="1">
    <source>
        <dbReference type="Pfam" id="PF20615"/>
    </source>
</evidence>
<feature type="domain" description="DUF6802" evidence="1">
    <location>
        <begin position="1"/>
        <end position="102"/>
    </location>
</feature>